<dbReference type="AlphaFoldDB" id="A0A521FFH8"/>
<proteinExistence type="predicted"/>
<dbReference type="RefSeq" id="WP_111376022.1">
    <property type="nucleotide sequence ID" value="NZ_CP043612.1"/>
</dbReference>
<protein>
    <submittedName>
        <fullName evidence="1">Uncharacterized protein</fullName>
    </submittedName>
</protein>
<dbReference type="EMBL" id="FXTQ01000011">
    <property type="protein sequence ID" value="SMO94937.1"/>
    <property type="molecule type" value="Genomic_DNA"/>
</dbReference>
<gene>
    <name evidence="1" type="ORF">SAMN06265220_11139</name>
</gene>
<accession>A0A521FFH8</accession>
<evidence type="ECO:0000313" key="1">
    <source>
        <dbReference type="EMBL" id="SMO94937.1"/>
    </source>
</evidence>
<reference evidence="1 2" key="1">
    <citation type="submission" date="2017-05" db="EMBL/GenBank/DDBJ databases">
        <authorList>
            <person name="Varghese N."/>
            <person name="Submissions S."/>
        </authorList>
    </citation>
    <scope>NUCLEOTIDE SEQUENCE [LARGE SCALE GENOMIC DNA]</scope>
    <source>
        <strain evidence="1 2">DSM 29982</strain>
    </source>
</reference>
<name>A0A521FFH8_9FLAO</name>
<organism evidence="1 2">
    <name type="scientific">Flavobacterium nitrogenifigens</name>
    <dbReference type="NCBI Taxonomy" id="1617283"/>
    <lineage>
        <taxon>Bacteria</taxon>
        <taxon>Pseudomonadati</taxon>
        <taxon>Bacteroidota</taxon>
        <taxon>Flavobacteriia</taxon>
        <taxon>Flavobacteriales</taxon>
        <taxon>Flavobacteriaceae</taxon>
        <taxon>Flavobacterium</taxon>
    </lineage>
</organism>
<dbReference type="OrthoDB" id="6429634at2"/>
<dbReference type="Proteomes" id="UP000319267">
    <property type="component" value="Unassembled WGS sequence"/>
</dbReference>
<evidence type="ECO:0000313" key="2">
    <source>
        <dbReference type="Proteomes" id="UP000319267"/>
    </source>
</evidence>
<sequence length="356" mass="40244">MKKLFLWYSGTGTEAENMRIFFNIAETDTIKVEYINGLGTKGNLSATKTLLDKKPSYLDGIFDLLNQKKTLAFGSEEHDQLAQIEHFFKITDKINSADEEVELIIGGHSRGAAVGILGLIASLRETCKRDSFENSLIKKITFIVVDPVPGSSEVRGLSFLGSKNDLLGFETLEGENKIKSALDFIAAKSKKPNLFKVIYFPARFDARNEFKADQYWLDFYENQRNNLSVVNPKNNEPVIETKFYIAGFRHSAMVDKNEEISELYDTVNCPTNLLKEIVKHELEISNSDLNAIQKGIIKIENNALLNLASNIKNLKLTERTTKNSYNLIPYSGESLENIIKNNSLTNTINTNNRYLY</sequence>
<keyword evidence="2" id="KW-1185">Reference proteome</keyword>